<sequence length="159" mass="17637">MKDLWPKEAFTRGFEHWVVSAVQVLLMVMIVLGLLDLVYLLFRGARSDLLNIQTTGELQRAMQQGFAGILLVLIGLELLETVRAYLKSHRIRLEVVLIVAVIALGRHIVELELEDVDGLTLVGIAALIAALVGGYYLARRLRADTALSSTTASREEIKQ</sequence>
<evidence type="ECO:0000256" key="4">
    <source>
        <dbReference type="ARBA" id="ARBA00022989"/>
    </source>
</evidence>
<evidence type="ECO:0000256" key="3">
    <source>
        <dbReference type="ARBA" id="ARBA00022692"/>
    </source>
</evidence>
<dbReference type="Pfam" id="PF06146">
    <property type="entry name" value="PsiE"/>
    <property type="match status" value="1"/>
</dbReference>
<proteinExistence type="predicted"/>
<feature type="transmembrane region" description="Helical" evidence="6">
    <location>
        <begin position="21"/>
        <end position="42"/>
    </location>
</feature>
<name>A0ABU1WDI4_9GAMM</name>
<feature type="transmembrane region" description="Helical" evidence="6">
    <location>
        <begin position="91"/>
        <end position="109"/>
    </location>
</feature>
<dbReference type="RefSeq" id="WP_310063484.1">
    <property type="nucleotide sequence ID" value="NZ_JAVDVY010000002.1"/>
</dbReference>
<accession>A0ABU1WDI4</accession>
<protein>
    <submittedName>
        <fullName evidence="7">Uncharacterized membrane protein (DUF373 family)</fullName>
    </submittedName>
</protein>
<feature type="transmembrane region" description="Helical" evidence="6">
    <location>
        <begin position="121"/>
        <end position="138"/>
    </location>
</feature>
<dbReference type="InterPro" id="IPR020948">
    <property type="entry name" value="P_starv_induced_PsiE-like"/>
</dbReference>
<gene>
    <name evidence="7" type="ORF">J2X06_002877</name>
</gene>
<keyword evidence="8" id="KW-1185">Reference proteome</keyword>
<evidence type="ECO:0000256" key="2">
    <source>
        <dbReference type="ARBA" id="ARBA00022475"/>
    </source>
</evidence>
<dbReference type="EMBL" id="JAVDVY010000002">
    <property type="protein sequence ID" value="MDR7135668.1"/>
    <property type="molecule type" value="Genomic_DNA"/>
</dbReference>
<comment type="subcellular location">
    <subcellularLocation>
        <location evidence="1">Cell membrane</location>
        <topology evidence="1">Multi-pass membrane protein</topology>
    </subcellularLocation>
</comment>
<evidence type="ECO:0000256" key="6">
    <source>
        <dbReference type="SAM" id="Phobius"/>
    </source>
</evidence>
<evidence type="ECO:0000313" key="7">
    <source>
        <dbReference type="EMBL" id="MDR7135668.1"/>
    </source>
</evidence>
<comment type="caution">
    <text evidence="7">The sequence shown here is derived from an EMBL/GenBank/DDBJ whole genome shotgun (WGS) entry which is preliminary data.</text>
</comment>
<dbReference type="Proteomes" id="UP001251524">
    <property type="component" value="Unassembled WGS sequence"/>
</dbReference>
<keyword evidence="2" id="KW-1003">Cell membrane</keyword>
<evidence type="ECO:0000256" key="1">
    <source>
        <dbReference type="ARBA" id="ARBA00004651"/>
    </source>
</evidence>
<evidence type="ECO:0000256" key="5">
    <source>
        <dbReference type="ARBA" id="ARBA00023136"/>
    </source>
</evidence>
<evidence type="ECO:0000313" key="8">
    <source>
        <dbReference type="Proteomes" id="UP001251524"/>
    </source>
</evidence>
<keyword evidence="5 6" id="KW-0472">Membrane</keyword>
<keyword evidence="4 6" id="KW-1133">Transmembrane helix</keyword>
<keyword evidence="3 6" id="KW-0812">Transmembrane</keyword>
<reference evidence="7 8" key="1">
    <citation type="submission" date="2023-07" db="EMBL/GenBank/DDBJ databases">
        <title>Sorghum-associated microbial communities from plants grown in Nebraska, USA.</title>
        <authorList>
            <person name="Schachtman D."/>
        </authorList>
    </citation>
    <scope>NUCLEOTIDE SEQUENCE [LARGE SCALE GENOMIC DNA]</scope>
    <source>
        <strain evidence="7 8">BE198</strain>
    </source>
</reference>
<organism evidence="7 8">
    <name type="scientific">Lysobacter niastensis</name>
    <dbReference type="NCBI Taxonomy" id="380629"/>
    <lineage>
        <taxon>Bacteria</taxon>
        <taxon>Pseudomonadati</taxon>
        <taxon>Pseudomonadota</taxon>
        <taxon>Gammaproteobacteria</taxon>
        <taxon>Lysobacterales</taxon>
        <taxon>Lysobacteraceae</taxon>
        <taxon>Lysobacter</taxon>
    </lineage>
</organism>